<reference evidence="12" key="1">
    <citation type="journal article" date="2019" name="bioRxiv">
        <title>The Genome of the Zebra Mussel, Dreissena polymorpha: A Resource for Invasive Species Research.</title>
        <authorList>
            <person name="McCartney M.A."/>
            <person name="Auch B."/>
            <person name="Kono T."/>
            <person name="Mallez S."/>
            <person name="Zhang Y."/>
            <person name="Obille A."/>
            <person name="Becker A."/>
            <person name="Abrahante J.E."/>
            <person name="Garbe J."/>
            <person name="Badalamenti J.P."/>
            <person name="Herman A."/>
            <person name="Mangelson H."/>
            <person name="Liachko I."/>
            <person name="Sullivan S."/>
            <person name="Sone E.D."/>
            <person name="Koren S."/>
            <person name="Silverstein K.A.T."/>
            <person name="Beckman K.B."/>
            <person name="Gohl D.M."/>
        </authorList>
    </citation>
    <scope>NUCLEOTIDE SEQUENCE</scope>
    <source>
        <strain evidence="12">Duluth1</strain>
        <tissue evidence="12">Whole animal</tissue>
    </source>
</reference>
<sequence length="322" mass="35258">MLYVFLLLLHIVEVLCGSRLVDGPTPLQDRVEAEILGQNQSICSLGFDSRAANVICSSLGYRGATQLWRYSKFGAGNMPLYSRLITCFGNESSLDMCNHSSIHIIGCDNSTVVGVECQGDAIKLETLFNSRPYEGVLVGFHGNMEYNFIGDISSGTAKHMCTLLGYGHVGFSTPTLPGTMLGLFKEHVACKGSETSVSECNDYILQGLRLGPDGILLMQIDSRHWAVYEDEFSPQTAEAACKIMGHKGFKTFRTELSGPKDVEVLGSFVCFNNAARLEDCHLRHLFSRRPYDLSSVCDVCVKHVVLTCHNGTQSDFGPAFVG</sequence>
<keyword evidence="6" id="KW-0472">Membrane</keyword>
<evidence type="ECO:0000313" key="12">
    <source>
        <dbReference type="EMBL" id="KAH3708918.1"/>
    </source>
</evidence>
<dbReference type="PANTHER" id="PTHR19331">
    <property type="entry name" value="SCAVENGER RECEPTOR DOMAIN-CONTAINING"/>
    <property type="match status" value="1"/>
</dbReference>
<keyword evidence="2" id="KW-0812">Transmembrane</keyword>
<keyword evidence="7 9" id="KW-1015">Disulfide bond</keyword>
<dbReference type="PROSITE" id="PS50287">
    <property type="entry name" value="SRCR_2"/>
    <property type="match status" value="1"/>
</dbReference>
<comment type="subcellular location">
    <subcellularLocation>
        <location evidence="1">Membrane</location>
        <topology evidence="1">Single-pass membrane protein</topology>
    </subcellularLocation>
</comment>
<keyword evidence="5" id="KW-1133">Transmembrane helix</keyword>
<evidence type="ECO:0000256" key="4">
    <source>
        <dbReference type="ARBA" id="ARBA00022737"/>
    </source>
</evidence>
<evidence type="ECO:0000256" key="9">
    <source>
        <dbReference type="PROSITE-ProRule" id="PRU00196"/>
    </source>
</evidence>
<feature type="signal peptide" evidence="10">
    <location>
        <begin position="1"/>
        <end position="17"/>
    </location>
</feature>
<keyword evidence="4" id="KW-0677">Repeat</keyword>
<feature type="domain" description="SRCR" evidence="11">
    <location>
        <begin position="18"/>
        <end position="118"/>
    </location>
</feature>
<evidence type="ECO:0000256" key="3">
    <source>
        <dbReference type="ARBA" id="ARBA00022729"/>
    </source>
</evidence>
<evidence type="ECO:0000256" key="8">
    <source>
        <dbReference type="ARBA" id="ARBA00023180"/>
    </source>
</evidence>
<keyword evidence="3 10" id="KW-0732">Signal</keyword>
<keyword evidence="8" id="KW-0325">Glycoprotein</keyword>
<accession>A0A9D4BWL4</accession>
<dbReference type="PRINTS" id="PR00258">
    <property type="entry name" value="SPERACTRCPTR"/>
</dbReference>
<gene>
    <name evidence="12" type="ORF">DPMN_068377</name>
</gene>
<dbReference type="FunFam" id="3.10.250.10:FF:000016">
    <property type="entry name" value="Scavenger receptor cysteine-rich protein type 12"/>
    <property type="match status" value="1"/>
</dbReference>
<dbReference type="OrthoDB" id="536948at2759"/>
<evidence type="ECO:0000256" key="6">
    <source>
        <dbReference type="ARBA" id="ARBA00023136"/>
    </source>
</evidence>
<evidence type="ECO:0000313" key="13">
    <source>
        <dbReference type="Proteomes" id="UP000828390"/>
    </source>
</evidence>
<dbReference type="Pfam" id="PF00530">
    <property type="entry name" value="SRCR"/>
    <property type="match status" value="1"/>
</dbReference>
<dbReference type="InterPro" id="IPR036772">
    <property type="entry name" value="SRCR-like_dom_sf"/>
</dbReference>
<dbReference type="GO" id="GO:0016020">
    <property type="term" value="C:membrane"/>
    <property type="evidence" value="ECO:0007669"/>
    <property type="project" value="UniProtKB-SubCell"/>
</dbReference>
<comment type="caution">
    <text evidence="12">The sequence shown here is derived from an EMBL/GenBank/DDBJ whole genome shotgun (WGS) entry which is preliminary data.</text>
</comment>
<dbReference type="SUPFAM" id="SSF56487">
    <property type="entry name" value="SRCR-like"/>
    <property type="match status" value="1"/>
</dbReference>
<evidence type="ECO:0000256" key="10">
    <source>
        <dbReference type="SAM" id="SignalP"/>
    </source>
</evidence>
<dbReference type="InterPro" id="IPR001190">
    <property type="entry name" value="SRCR"/>
</dbReference>
<feature type="disulfide bond" evidence="9">
    <location>
        <begin position="43"/>
        <end position="107"/>
    </location>
</feature>
<dbReference type="SMART" id="SM00202">
    <property type="entry name" value="SR"/>
    <property type="match status" value="1"/>
</dbReference>
<organism evidence="12 13">
    <name type="scientific">Dreissena polymorpha</name>
    <name type="common">Zebra mussel</name>
    <name type="synonym">Mytilus polymorpha</name>
    <dbReference type="NCBI Taxonomy" id="45954"/>
    <lineage>
        <taxon>Eukaryota</taxon>
        <taxon>Metazoa</taxon>
        <taxon>Spiralia</taxon>
        <taxon>Lophotrochozoa</taxon>
        <taxon>Mollusca</taxon>
        <taxon>Bivalvia</taxon>
        <taxon>Autobranchia</taxon>
        <taxon>Heteroconchia</taxon>
        <taxon>Euheterodonta</taxon>
        <taxon>Imparidentia</taxon>
        <taxon>Neoheterodontei</taxon>
        <taxon>Myida</taxon>
        <taxon>Dreissenoidea</taxon>
        <taxon>Dreissenidae</taxon>
        <taxon>Dreissena</taxon>
    </lineage>
</organism>
<protein>
    <recommendedName>
        <fullName evidence="11">SRCR domain-containing protein</fullName>
    </recommendedName>
</protein>
<dbReference type="Proteomes" id="UP000828390">
    <property type="component" value="Unassembled WGS sequence"/>
</dbReference>
<dbReference type="Gene3D" id="3.10.250.10">
    <property type="entry name" value="SRCR-like domain"/>
    <property type="match status" value="1"/>
</dbReference>
<evidence type="ECO:0000256" key="7">
    <source>
        <dbReference type="ARBA" id="ARBA00023157"/>
    </source>
</evidence>
<feature type="disulfide bond" evidence="9">
    <location>
        <begin position="87"/>
        <end position="97"/>
    </location>
</feature>
<name>A0A9D4BWL4_DREPO</name>
<dbReference type="AlphaFoldDB" id="A0A9D4BWL4"/>
<feature type="disulfide bond" evidence="9">
    <location>
        <begin position="56"/>
        <end position="117"/>
    </location>
</feature>
<keyword evidence="13" id="KW-1185">Reference proteome</keyword>
<evidence type="ECO:0000256" key="1">
    <source>
        <dbReference type="ARBA" id="ARBA00004167"/>
    </source>
</evidence>
<evidence type="ECO:0000256" key="5">
    <source>
        <dbReference type="ARBA" id="ARBA00022989"/>
    </source>
</evidence>
<dbReference type="EMBL" id="JAIWYP010000014">
    <property type="protein sequence ID" value="KAH3708918.1"/>
    <property type="molecule type" value="Genomic_DNA"/>
</dbReference>
<proteinExistence type="predicted"/>
<feature type="chain" id="PRO_5039698730" description="SRCR domain-containing protein" evidence="10">
    <location>
        <begin position="18"/>
        <end position="322"/>
    </location>
</feature>
<evidence type="ECO:0000259" key="11">
    <source>
        <dbReference type="PROSITE" id="PS50287"/>
    </source>
</evidence>
<evidence type="ECO:0000256" key="2">
    <source>
        <dbReference type="ARBA" id="ARBA00022692"/>
    </source>
</evidence>
<reference evidence="12" key="2">
    <citation type="submission" date="2020-11" db="EMBL/GenBank/DDBJ databases">
        <authorList>
            <person name="McCartney M.A."/>
            <person name="Auch B."/>
            <person name="Kono T."/>
            <person name="Mallez S."/>
            <person name="Becker A."/>
            <person name="Gohl D.M."/>
            <person name="Silverstein K.A.T."/>
            <person name="Koren S."/>
            <person name="Bechman K.B."/>
            <person name="Herman A."/>
            <person name="Abrahante J.E."/>
            <person name="Garbe J."/>
        </authorList>
    </citation>
    <scope>NUCLEOTIDE SEQUENCE</scope>
    <source>
        <strain evidence="12">Duluth1</strain>
        <tissue evidence="12">Whole animal</tissue>
    </source>
</reference>